<evidence type="ECO:0000313" key="3">
    <source>
        <dbReference type="Proteomes" id="UP000193920"/>
    </source>
</evidence>
<evidence type="ECO:0000313" key="2">
    <source>
        <dbReference type="EMBL" id="ORX95319.1"/>
    </source>
</evidence>
<dbReference type="EMBL" id="MCOG01000658">
    <property type="protein sequence ID" value="ORX95319.1"/>
    <property type="molecule type" value="Genomic_DNA"/>
</dbReference>
<dbReference type="AlphaFoldDB" id="A0A1Y1YBD8"/>
<feature type="transmembrane region" description="Helical" evidence="1">
    <location>
        <begin position="246"/>
        <end position="267"/>
    </location>
</feature>
<organism evidence="2 3">
    <name type="scientific">Neocallimastix californiae</name>
    <dbReference type="NCBI Taxonomy" id="1754190"/>
    <lineage>
        <taxon>Eukaryota</taxon>
        <taxon>Fungi</taxon>
        <taxon>Fungi incertae sedis</taxon>
        <taxon>Chytridiomycota</taxon>
        <taxon>Chytridiomycota incertae sedis</taxon>
        <taxon>Neocallimastigomycetes</taxon>
        <taxon>Neocallimastigales</taxon>
        <taxon>Neocallimastigaceae</taxon>
        <taxon>Neocallimastix</taxon>
    </lineage>
</organism>
<proteinExistence type="predicted"/>
<keyword evidence="3" id="KW-1185">Reference proteome</keyword>
<name>A0A1Y1YBD8_9FUNG</name>
<keyword evidence="1" id="KW-0812">Transmembrane</keyword>
<protein>
    <recommendedName>
        <fullName evidence="4">G-protein coupled receptors family 1 profile domain-containing protein</fullName>
    </recommendedName>
</protein>
<feature type="transmembrane region" description="Helical" evidence="1">
    <location>
        <begin position="112"/>
        <end position="129"/>
    </location>
</feature>
<feature type="transmembrane region" description="Helical" evidence="1">
    <location>
        <begin position="51"/>
        <end position="75"/>
    </location>
</feature>
<evidence type="ECO:0008006" key="4">
    <source>
        <dbReference type="Google" id="ProtNLM"/>
    </source>
</evidence>
<dbReference type="OrthoDB" id="2142910at2759"/>
<keyword evidence="1" id="KW-1133">Transmembrane helix</keyword>
<reference evidence="2 3" key="1">
    <citation type="submission" date="2016-08" db="EMBL/GenBank/DDBJ databases">
        <title>A Parts List for Fungal Cellulosomes Revealed by Comparative Genomics.</title>
        <authorList>
            <consortium name="DOE Joint Genome Institute"/>
            <person name="Haitjema C.H."/>
            <person name="Gilmore S.P."/>
            <person name="Henske J.K."/>
            <person name="Solomon K.V."/>
            <person name="De Groot R."/>
            <person name="Kuo A."/>
            <person name="Mondo S.J."/>
            <person name="Salamov A.A."/>
            <person name="Labutti K."/>
            <person name="Zhao Z."/>
            <person name="Chiniquy J."/>
            <person name="Barry K."/>
            <person name="Brewer H.M."/>
            <person name="Purvine S.O."/>
            <person name="Wright A.T."/>
            <person name="Boxma B."/>
            <person name="Van Alen T."/>
            <person name="Hackstein J.H."/>
            <person name="Baker S.E."/>
            <person name="Grigoriev I.V."/>
            <person name="O'Malley M.A."/>
        </authorList>
    </citation>
    <scope>NUCLEOTIDE SEQUENCE [LARGE SCALE GENOMIC DNA]</scope>
    <source>
        <strain evidence="2 3">G1</strain>
    </source>
</reference>
<accession>A0A1Y1YBD8</accession>
<comment type="caution">
    <text evidence="2">The sequence shown here is derived from an EMBL/GenBank/DDBJ whole genome shotgun (WGS) entry which is preliminary data.</text>
</comment>
<feature type="transmembrane region" description="Helical" evidence="1">
    <location>
        <begin position="81"/>
        <end position="100"/>
    </location>
</feature>
<sequence>MINQFQENSIFIIHLLSLIGDLATIYFNNNNEVVLLGAINSFQHLTKILRIIYFGFLMVDSPSWFCYLYSFINYYTNNTSLTISCLIIFTIFAALIYPTFYADNYQKLRPYVYGFVLVYNAIFELINLYEPVLVGYSPEKINESFNCSSGYRYRLYQYILGSTLFNIPFNLMAIICTGIIFYKVSIASRKDLKKQITTRIKMSFGRSIKIICFCGILSIISFFNLYNDIINGVAAENGNRKEEEEIGKTYVLTACSGIFIFIFTNSLNQIKRKLGMKVKDDDSVNDDTEYMLPLTQEYFDDEIYSNEKMEYNDKL</sequence>
<evidence type="ECO:0000256" key="1">
    <source>
        <dbReference type="SAM" id="Phobius"/>
    </source>
</evidence>
<feature type="transmembrane region" description="Helical" evidence="1">
    <location>
        <begin position="158"/>
        <end position="182"/>
    </location>
</feature>
<feature type="transmembrane region" description="Helical" evidence="1">
    <location>
        <begin position="203"/>
        <end position="226"/>
    </location>
</feature>
<gene>
    <name evidence="2" type="ORF">LY90DRAFT_520322</name>
</gene>
<keyword evidence="1" id="KW-0472">Membrane</keyword>
<dbReference type="Gene3D" id="1.20.1070.10">
    <property type="entry name" value="Rhodopsin 7-helix transmembrane proteins"/>
    <property type="match status" value="1"/>
</dbReference>
<dbReference type="Proteomes" id="UP000193920">
    <property type="component" value="Unassembled WGS sequence"/>
</dbReference>